<evidence type="ECO:0000313" key="6">
    <source>
        <dbReference type="Proteomes" id="UP001166784"/>
    </source>
</evidence>
<evidence type="ECO:0000313" key="5">
    <source>
        <dbReference type="EMBL" id="MCH6163095.1"/>
    </source>
</evidence>
<evidence type="ECO:0000256" key="1">
    <source>
        <dbReference type="ARBA" id="ARBA00022729"/>
    </source>
</evidence>
<organism evidence="5 6">
    <name type="scientific">Streptomyces marispadix</name>
    <dbReference type="NCBI Taxonomy" id="2922868"/>
    <lineage>
        <taxon>Bacteria</taxon>
        <taxon>Bacillati</taxon>
        <taxon>Actinomycetota</taxon>
        <taxon>Actinomycetes</taxon>
        <taxon>Kitasatosporales</taxon>
        <taxon>Streptomycetaceae</taxon>
        <taxon>Streptomyces</taxon>
    </lineage>
</organism>
<protein>
    <submittedName>
        <fullName evidence="5">LamG domain-containing protein</fullName>
    </submittedName>
</protein>
<evidence type="ECO:0000259" key="4">
    <source>
        <dbReference type="SMART" id="SM00560"/>
    </source>
</evidence>
<feature type="compositionally biased region" description="Basic and acidic residues" evidence="3">
    <location>
        <begin position="383"/>
        <end position="399"/>
    </location>
</feature>
<feature type="compositionally biased region" description="Polar residues" evidence="3">
    <location>
        <begin position="421"/>
        <end position="430"/>
    </location>
</feature>
<feature type="compositionally biased region" description="Polar residues" evidence="3">
    <location>
        <begin position="369"/>
        <end position="379"/>
    </location>
</feature>
<feature type="domain" description="LamG-like jellyroll fold" evidence="4">
    <location>
        <begin position="465"/>
        <end position="606"/>
    </location>
</feature>
<evidence type="ECO:0000256" key="3">
    <source>
        <dbReference type="SAM" id="MobiDB-lite"/>
    </source>
</evidence>
<keyword evidence="2" id="KW-1015">Disulfide bond</keyword>
<dbReference type="InterPro" id="IPR006558">
    <property type="entry name" value="LamG-like"/>
</dbReference>
<feature type="compositionally biased region" description="Low complexity" evidence="3">
    <location>
        <begin position="285"/>
        <end position="297"/>
    </location>
</feature>
<proteinExistence type="predicted"/>
<sequence>MRAFAATCAAHPTAAEQLAYQAWEEALRERVDGSATGAVRPCVLSSVLRAASGWTRGHQRTELDPQLTAWIDANGPVMLGNTATAYYRRPSFVALAFAGLPHHSQAVLWHQAVERDDAAFTGRLIGSGPGDVYVLSGRAQEDLYNSYARLLRDGMHQECRRFHVLVLAYADAGSLDIASQLAPHLDRCPRCSQAVADLSRVRRDCGALVAQALLPWAGAEYAAREIDESARPGLMPDEAAPGFTFAYDPPGLPAPPMPVPALPPHETAPVPLPGAFAAASPPVTGTAAGKGRHAAAGAAGGASMKGRRRTDLAVRGAAVAGVCAVAAAFAFGVDFGSDKEPQSKEQASPQPAEASPSSSKSPSPKPSSTKARPTASKSAGRTESPKPRPPKPEPTRSERPAVASAAVEWLFDDVDGDGLTADSSGNNQVGTLFGASRPTPTKSGGLEFDGEQFVASDGALVDTSESFSVSARVKLDRTDVSQTVVSQDGDDASAFMLRYDAEETRWEMRLPEEDTGVAEGDADAAVSASGVEAGEWTHLTGIYDDTDDQVRLYVDGRRVQTVGREDDFDTEGDFVVGRGLSNNQFFQGLDGTVDDVQAFGRALTSPEVDSLARKSR</sequence>
<dbReference type="EMBL" id="JAKWJU010000002">
    <property type="protein sequence ID" value="MCH6163095.1"/>
    <property type="molecule type" value="Genomic_DNA"/>
</dbReference>
<feature type="region of interest" description="Disordered" evidence="3">
    <location>
        <begin position="283"/>
        <end position="307"/>
    </location>
</feature>
<accession>A0ABS9T3J7</accession>
<keyword evidence="1" id="KW-0732">Signal</keyword>
<keyword evidence="6" id="KW-1185">Reference proteome</keyword>
<feature type="compositionally biased region" description="Low complexity" evidence="3">
    <location>
        <begin position="345"/>
        <end position="368"/>
    </location>
</feature>
<dbReference type="Proteomes" id="UP001166784">
    <property type="component" value="Unassembled WGS sequence"/>
</dbReference>
<dbReference type="Gene3D" id="2.60.120.200">
    <property type="match status" value="1"/>
</dbReference>
<evidence type="ECO:0000256" key="2">
    <source>
        <dbReference type="ARBA" id="ARBA00023157"/>
    </source>
</evidence>
<dbReference type="RefSeq" id="WP_241061945.1">
    <property type="nucleotide sequence ID" value="NZ_JAKWJU010000002.1"/>
</dbReference>
<comment type="caution">
    <text evidence="5">The sequence shown here is derived from an EMBL/GenBank/DDBJ whole genome shotgun (WGS) entry which is preliminary data.</text>
</comment>
<dbReference type="SMART" id="SM00560">
    <property type="entry name" value="LamGL"/>
    <property type="match status" value="1"/>
</dbReference>
<reference evidence="5" key="1">
    <citation type="submission" date="2022-03" db="EMBL/GenBank/DDBJ databases">
        <authorList>
            <person name="Santos J.D.N."/>
            <person name="Kallscheuer N."/>
            <person name="Jogler C."/>
            <person name="Lage O.M."/>
        </authorList>
    </citation>
    <scope>NUCLEOTIDE SEQUENCE</scope>
    <source>
        <strain evidence="5">M600PL45_2</strain>
    </source>
</reference>
<dbReference type="SUPFAM" id="SSF49899">
    <property type="entry name" value="Concanavalin A-like lectins/glucanases"/>
    <property type="match status" value="1"/>
</dbReference>
<gene>
    <name evidence="5" type="ORF">MMA15_22695</name>
</gene>
<dbReference type="InterPro" id="IPR013320">
    <property type="entry name" value="ConA-like_dom_sf"/>
</dbReference>
<dbReference type="Pfam" id="PF13385">
    <property type="entry name" value="Laminin_G_3"/>
    <property type="match status" value="1"/>
</dbReference>
<name>A0ABS9T3J7_9ACTN</name>
<feature type="region of interest" description="Disordered" evidence="3">
    <location>
        <begin position="338"/>
        <end position="448"/>
    </location>
</feature>
<reference evidence="5" key="2">
    <citation type="journal article" date="2023" name="Int. J. Syst. Evol. Microbiol.">
        <title>Streptomyces marispadix sp. nov., isolated from marine beach sediment of the Northern Coast of Portugal.</title>
        <authorList>
            <person name="dos Santos J.D.N."/>
            <person name="Vitorino I.R."/>
            <person name="Kallscheuer N."/>
            <person name="Srivastava A."/>
            <person name="Krautwurst S."/>
            <person name="Marz M."/>
            <person name="Jogler C."/>
            <person name="Lobo Da Cunha A."/>
            <person name="Catita J."/>
            <person name="Goncalves H."/>
            <person name="Gonzalez I."/>
            <person name="Reyes F."/>
            <person name="Lage O.M."/>
        </authorList>
    </citation>
    <scope>NUCLEOTIDE SEQUENCE</scope>
    <source>
        <strain evidence="5">M600PL45_2</strain>
    </source>
</reference>